<proteinExistence type="predicted"/>
<name>A0ABT5TAG9_9RHOB</name>
<accession>A0ABT5TAG9</accession>
<gene>
    <name evidence="1" type="ORF">PUT78_12710</name>
</gene>
<dbReference type="EMBL" id="JAQZSM010000011">
    <property type="protein sequence ID" value="MDD7971961.1"/>
    <property type="molecule type" value="Genomic_DNA"/>
</dbReference>
<evidence type="ECO:0000313" key="2">
    <source>
        <dbReference type="Proteomes" id="UP001431784"/>
    </source>
</evidence>
<organism evidence="1 2">
    <name type="scientific">Roseinatronobacter alkalisoli</name>
    <dbReference type="NCBI Taxonomy" id="3028235"/>
    <lineage>
        <taxon>Bacteria</taxon>
        <taxon>Pseudomonadati</taxon>
        <taxon>Pseudomonadota</taxon>
        <taxon>Alphaproteobacteria</taxon>
        <taxon>Rhodobacterales</taxon>
        <taxon>Paracoccaceae</taxon>
        <taxon>Roseinatronobacter</taxon>
    </lineage>
</organism>
<protein>
    <submittedName>
        <fullName evidence="1">Uncharacterized protein</fullName>
    </submittedName>
</protein>
<keyword evidence="2" id="KW-1185">Reference proteome</keyword>
<dbReference type="Proteomes" id="UP001431784">
    <property type="component" value="Unassembled WGS sequence"/>
</dbReference>
<dbReference type="RefSeq" id="WP_274352641.1">
    <property type="nucleotide sequence ID" value="NZ_JAQZSM010000011.1"/>
</dbReference>
<sequence>MARVRDDPDAKISLAATIKESFVVDAHSIPHNRYAQLRAMLFFLS</sequence>
<comment type="caution">
    <text evidence="1">The sequence shown here is derived from an EMBL/GenBank/DDBJ whole genome shotgun (WGS) entry which is preliminary data.</text>
</comment>
<evidence type="ECO:0000313" key="1">
    <source>
        <dbReference type="EMBL" id="MDD7971961.1"/>
    </source>
</evidence>
<reference evidence="1" key="1">
    <citation type="submission" date="2023-02" db="EMBL/GenBank/DDBJ databases">
        <title>Description of Roseinatronobacter alkalisoli sp. nov., an alkaliphilic bacerium isolated from soda soil.</title>
        <authorList>
            <person name="Wei W."/>
        </authorList>
    </citation>
    <scope>NUCLEOTIDE SEQUENCE</scope>
    <source>
        <strain evidence="1">HJB301</strain>
    </source>
</reference>